<comment type="caution">
    <text evidence="4">The sequence shown here is derived from an EMBL/GenBank/DDBJ whole genome shotgun (WGS) entry which is preliminary data.</text>
</comment>
<dbReference type="SUPFAM" id="SSF57756">
    <property type="entry name" value="Retrovirus zinc finger-like domains"/>
    <property type="match status" value="1"/>
</dbReference>
<protein>
    <submittedName>
        <fullName evidence="4">CNBP</fullName>
    </submittedName>
</protein>
<dbReference type="Pfam" id="PF00098">
    <property type="entry name" value="zf-CCHC"/>
    <property type="match status" value="1"/>
</dbReference>
<keyword evidence="1" id="KW-0863">Zinc-finger</keyword>
<evidence type="ECO:0000256" key="1">
    <source>
        <dbReference type="PROSITE-ProRule" id="PRU00047"/>
    </source>
</evidence>
<dbReference type="EMBL" id="CAJPWZ010002268">
    <property type="protein sequence ID" value="CAG2234729.1"/>
    <property type="molecule type" value="Genomic_DNA"/>
</dbReference>
<feature type="region of interest" description="Disordered" evidence="2">
    <location>
        <begin position="377"/>
        <end position="417"/>
    </location>
</feature>
<dbReference type="Proteomes" id="UP000683360">
    <property type="component" value="Unassembled WGS sequence"/>
</dbReference>
<dbReference type="SUPFAM" id="SSF52266">
    <property type="entry name" value="SGNH hydrolase"/>
    <property type="match status" value="1"/>
</dbReference>
<organism evidence="4 5">
    <name type="scientific">Mytilus edulis</name>
    <name type="common">Blue mussel</name>
    <dbReference type="NCBI Taxonomy" id="6550"/>
    <lineage>
        <taxon>Eukaryota</taxon>
        <taxon>Metazoa</taxon>
        <taxon>Spiralia</taxon>
        <taxon>Lophotrochozoa</taxon>
        <taxon>Mollusca</taxon>
        <taxon>Bivalvia</taxon>
        <taxon>Autobranchia</taxon>
        <taxon>Pteriomorphia</taxon>
        <taxon>Mytilida</taxon>
        <taxon>Mytiloidea</taxon>
        <taxon>Mytilidae</taxon>
        <taxon>Mytilinae</taxon>
        <taxon>Mytilus</taxon>
    </lineage>
</organism>
<dbReference type="InterPro" id="IPR036514">
    <property type="entry name" value="SGNH_hydro_sf"/>
</dbReference>
<evidence type="ECO:0000313" key="5">
    <source>
        <dbReference type="Proteomes" id="UP000683360"/>
    </source>
</evidence>
<dbReference type="AlphaFoldDB" id="A0A8S3TM64"/>
<dbReference type="PROSITE" id="PS50158">
    <property type="entry name" value="ZF_CCHC"/>
    <property type="match status" value="1"/>
</dbReference>
<dbReference type="SMART" id="SM00343">
    <property type="entry name" value="ZnF_C2HC"/>
    <property type="match status" value="3"/>
</dbReference>
<evidence type="ECO:0000259" key="3">
    <source>
        <dbReference type="PROSITE" id="PS50158"/>
    </source>
</evidence>
<sequence length="417" mass="47352">MSRVSRQLSIHFYTKGFKGIKHDEILTEISKQIHINNVGSIQITEKECIVSLKDVESKDTLVVNGITLRNRSINFFDVEKSITHVTIKDAPYELDDRYIVAQMIRFGQIVPGSVKRGYIKGTKIENGARYIDTLNCEPVLPLRTSLGRFEVRLFADNNRTPCFHCKLIGHSSYQCKDRPKIMNERRCYNCAAIGHLANACPNEPYCSYCNIKGHPRRDCESFKQDQENQGYSKHGPEIFEGRQETKSDEHSDSHSTLPRQHKDDSDQINLLVTKAVAQVKSAYPESHVGLCSIIPRKGNSAQINRLNQSATSVNKFIRKLCAREDNVEYVDLEKVFYKSGTIIRSMFDKADNSGVHINTEGAQNINRKLGDFFHSPKPCVQELHTPMDPKRKRSDGTTTPTSADRMSKRSNTEPKKA</sequence>
<accession>A0A8S3TM64</accession>
<keyword evidence="1" id="KW-0862">Zinc</keyword>
<name>A0A8S3TM64_MYTED</name>
<dbReference type="Gene3D" id="3.40.50.1110">
    <property type="entry name" value="SGNH hydrolase"/>
    <property type="match status" value="1"/>
</dbReference>
<dbReference type="Gene3D" id="4.10.60.10">
    <property type="entry name" value="Zinc finger, CCHC-type"/>
    <property type="match status" value="1"/>
</dbReference>
<evidence type="ECO:0000256" key="2">
    <source>
        <dbReference type="SAM" id="MobiDB-lite"/>
    </source>
</evidence>
<dbReference type="OrthoDB" id="5870588at2759"/>
<reference evidence="4" key="1">
    <citation type="submission" date="2021-03" db="EMBL/GenBank/DDBJ databases">
        <authorList>
            <person name="Bekaert M."/>
        </authorList>
    </citation>
    <scope>NUCLEOTIDE SEQUENCE</scope>
</reference>
<feature type="compositionally biased region" description="Basic and acidic residues" evidence="2">
    <location>
        <begin position="405"/>
        <end position="417"/>
    </location>
</feature>
<dbReference type="InterPro" id="IPR001878">
    <property type="entry name" value="Znf_CCHC"/>
</dbReference>
<proteinExistence type="predicted"/>
<feature type="region of interest" description="Disordered" evidence="2">
    <location>
        <begin position="221"/>
        <end position="264"/>
    </location>
</feature>
<dbReference type="GO" id="GO:0003676">
    <property type="term" value="F:nucleic acid binding"/>
    <property type="evidence" value="ECO:0007669"/>
    <property type="project" value="InterPro"/>
</dbReference>
<gene>
    <name evidence="4" type="ORF">MEDL_47330</name>
</gene>
<feature type="domain" description="CCHC-type" evidence="3">
    <location>
        <begin position="185"/>
        <end position="202"/>
    </location>
</feature>
<keyword evidence="5" id="KW-1185">Reference proteome</keyword>
<dbReference type="GO" id="GO:0008270">
    <property type="term" value="F:zinc ion binding"/>
    <property type="evidence" value="ECO:0007669"/>
    <property type="project" value="UniProtKB-KW"/>
</dbReference>
<feature type="compositionally biased region" description="Basic and acidic residues" evidence="2">
    <location>
        <begin position="234"/>
        <end position="253"/>
    </location>
</feature>
<dbReference type="InterPro" id="IPR036875">
    <property type="entry name" value="Znf_CCHC_sf"/>
</dbReference>
<evidence type="ECO:0000313" key="4">
    <source>
        <dbReference type="EMBL" id="CAG2234729.1"/>
    </source>
</evidence>
<keyword evidence="1" id="KW-0479">Metal-binding</keyword>